<protein>
    <submittedName>
        <fullName evidence="3">CRAL-TRIO domain-containing protein</fullName>
    </submittedName>
</protein>
<dbReference type="AlphaFoldDB" id="A0AAD6WXJ8"/>
<dbReference type="Pfam" id="PF03765">
    <property type="entry name" value="CRAL_TRIO_N"/>
    <property type="match status" value="1"/>
</dbReference>
<feature type="domain" description="CRAL-TRIO" evidence="2">
    <location>
        <begin position="106"/>
        <end position="281"/>
    </location>
</feature>
<dbReference type="SUPFAM" id="SSF52087">
    <property type="entry name" value="CRAL/TRIO domain"/>
    <property type="match status" value="1"/>
</dbReference>
<dbReference type="InterPro" id="IPR036865">
    <property type="entry name" value="CRAL-TRIO_dom_sf"/>
</dbReference>
<dbReference type="SUPFAM" id="SSF46938">
    <property type="entry name" value="CRAL/TRIO N-terminal domain"/>
    <property type="match status" value="1"/>
</dbReference>
<feature type="region of interest" description="Disordered" evidence="1">
    <location>
        <begin position="1"/>
        <end position="31"/>
    </location>
</feature>
<dbReference type="PANTHER" id="PTHR45657:SF1">
    <property type="entry name" value="CRAL-TRIO DOMAIN-CONTAINING PROTEIN YKL091C-RELATED"/>
    <property type="match status" value="1"/>
</dbReference>
<accession>A0AAD6WXJ8</accession>
<dbReference type="CDD" id="cd00170">
    <property type="entry name" value="SEC14"/>
    <property type="match status" value="1"/>
</dbReference>
<dbReference type="InterPro" id="IPR051026">
    <property type="entry name" value="PI/PC_transfer"/>
</dbReference>
<dbReference type="Gene3D" id="3.40.525.10">
    <property type="entry name" value="CRAL-TRIO lipid binding domain"/>
    <property type="match status" value="1"/>
</dbReference>
<proteinExistence type="predicted"/>
<comment type="caution">
    <text evidence="3">The sequence shown here is derived from an EMBL/GenBank/DDBJ whole genome shotgun (WGS) entry which is preliminary data.</text>
</comment>
<dbReference type="SMART" id="SM01100">
    <property type="entry name" value="CRAL_TRIO_N"/>
    <property type="match status" value="1"/>
</dbReference>
<sequence length="333" mass="36551">MFSRTTQTKPTSEKDDAKSTPAVYTTPPGRLGNLTPVQEAALAKLSAELRAEGTFVESRHDDATLLRFLRARKFDHAKTKEMLLAAEKWRKEFGVEELVRSFEFTEIAEVDKYYPQYYHHMDKSGRPVYIERIGNLNMKALYACTSQERLLQHLVVEYESFLSQRLPACAAAAGHPVETSLTILDLGGVSLSNFIRVKDYVFAATHIGQNYYPECMGAFYIINAPWAFAAVWAAIKPWLDEVTASKVRIVGGPSAYRPLLLAQIDKACLPKDFGGECVCEGGCSLSDVGPWNPQGGKAATLVADADDSPTASALTEKMASVTESPVNGQVLSA</sequence>
<dbReference type="InterPro" id="IPR001251">
    <property type="entry name" value="CRAL-TRIO_dom"/>
</dbReference>
<dbReference type="Proteomes" id="UP001218188">
    <property type="component" value="Unassembled WGS sequence"/>
</dbReference>
<dbReference type="EMBL" id="JARJCM010000084">
    <property type="protein sequence ID" value="KAJ7031088.1"/>
    <property type="molecule type" value="Genomic_DNA"/>
</dbReference>
<dbReference type="InterPro" id="IPR036273">
    <property type="entry name" value="CRAL/TRIO_N_dom_sf"/>
</dbReference>
<dbReference type="Pfam" id="PF00650">
    <property type="entry name" value="CRAL_TRIO"/>
    <property type="match status" value="1"/>
</dbReference>
<evidence type="ECO:0000313" key="4">
    <source>
        <dbReference type="Proteomes" id="UP001218188"/>
    </source>
</evidence>
<evidence type="ECO:0000313" key="3">
    <source>
        <dbReference type="EMBL" id="KAJ7031088.1"/>
    </source>
</evidence>
<evidence type="ECO:0000256" key="1">
    <source>
        <dbReference type="SAM" id="MobiDB-lite"/>
    </source>
</evidence>
<keyword evidence="4" id="KW-1185">Reference proteome</keyword>
<dbReference type="PROSITE" id="PS50191">
    <property type="entry name" value="CRAL_TRIO"/>
    <property type="match status" value="1"/>
</dbReference>
<reference evidence="3" key="1">
    <citation type="submission" date="2023-03" db="EMBL/GenBank/DDBJ databases">
        <title>Massive genome expansion in bonnet fungi (Mycena s.s.) driven by repeated elements and novel gene families across ecological guilds.</title>
        <authorList>
            <consortium name="Lawrence Berkeley National Laboratory"/>
            <person name="Harder C.B."/>
            <person name="Miyauchi S."/>
            <person name="Viragh M."/>
            <person name="Kuo A."/>
            <person name="Thoen E."/>
            <person name="Andreopoulos B."/>
            <person name="Lu D."/>
            <person name="Skrede I."/>
            <person name="Drula E."/>
            <person name="Henrissat B."/>
            <person name="Morin E."/>
            <person name="Kohler A."/>
            <person name="Barry K."/>
            <person name="LaButti K."/>
            <person name="Morin E."/>
            <person name="Salamov A."/>
            <person name="Lipzen A."/>
            <person name="Mereny Z."/>
            <person name="Hegedus B."/>
            <person name="Baldrian P."/>
            <person name="Stursova M."/>
            <person name="Weitz H."/>
            <person name="Taylor A."/>
            <person name="Grigoriev I.V."/>
            <person name="Nagy L.G."/>
            <person name="Martin F."/>
            <person name="Kauserud H."/>
        </authorList>
    </citation>
    <scope>NUCLEOTIDE SEQUENCE</scope>
    <source>
        <strain evidence="3">CBHHK200</strain>
    </source>
</reference>
<dbReference type="InterPro" id="IPR011074">
    <property type="entry name" value="CRAL/TRIO_N_dom"/>
</dbReference>
<dbReference type="Gene3D" id="1.10.8.20">
    <property type="entry name" value="N-terminal domain of phosphatidylinositol transfer protein sec14p"/>
    <property type="match status" value="1"/>
</dbReference>
<dbReference type="SMART" id="SM00516">
    <property type="entry name" value="SEC14"/>
    <property type="match status" value="1"/>
</dbReference>
<name>A0AAD6WXJ8_9AGAR</name>
<feature type="compositionally biased region" description="Polar residues" evidence="1">
    <location>
        <begin position="1"/>
        <end position="10"/>
    </location>
</feature>
<evidence type="ECO:0000259" key="2">
    <source>
        <dbReference type="PROSITE" id="PS50191"/>
    </source>
</evidence>
<dbReference type="PANTHER" id="PTHR45657">
    <property type="entry name" value="CRAL-TRIO DOMAIN-CONTAINING PROTEIN YKL091C-RELATED"/>
    <property type="match status" value="1"/>
</dbReference>
<gene>
    <name evidence="3" type="ORF">C8F04DRAFT_1111506</name>
</gene>
<organism evidence="3 4">
    <name type="scientific">Mycena alexandri</name>
    <dbReference type="NCBI Taxonomy" id="1745969"/>
    <lineage>
        <taxon>Eukaryota</taxon>
        <taxon>Fungi</taxon>
        <taxon>Dikarya</taxon>
        <taxon>Basidiomycota</taxon>
        <taxon>Agaricomycotina</taxon>
        <taxon>Agaricomycetes</taxon>
        <taxon>Agaricomycetidae</taxon>
        <taxon>Agaricales</taxon>
        <taxon>Marasmiineae</taxon>
        <taxon>Mycenaceae</taxon>
        <taxon>Mycena</taxon>
    </lineage>
</organism>